<comment type="caution">
    <text evidence="3">The sequence shown here is derived from an EMBL/GenBank/DDBJ whole genome shotgun (WGS) entry which is preliminary data.</text>
</comment>
<feature type="compositionally biased region" description="Basic and acidic residues" evidence="1">
    <location>
        <begin position="428"/>
        <end position="447"/>
    </location>
</feature>
<dbReference type="Pfam" id="PF03432">
    <property type="entry name" value="Relaxase"/>
    <property type="match status" value="1"/>
</dbReference>
<gene>
    <name evidence="3" type="ORF">ABGN05_29605</name>
</gene>
<name>A0ABV3SSJ1_9HYPH</name>
<evidence type="ECO:0000313" key="3">
    <source>
        <dbReference type="EMBL" id="MEX0409785.1"/>
    </source>
</evidence>
<reference evidence="3 4" key="1">
    <citation type="submission" date="2024-05" db="EMBL/GenBank/DDBJ databases">
        <authorList>
            <person name="Jiang F."/>
        </authorList>
    </citation>
    <scope>NUCLEOTIDE SEQUENCE [LARGE SCALE GENOMIC DNA]</scope>
    <source>
        <strain evidence="3 4">LZ166</strain>
    </source>
</reference>
<evidence type="ECO:0000259" key="2">
    <source>
        <dbReference type="Pfam" id="PF03432"/>
    </source>
</evidence>
<dbReference type="InterPro" id="IPR005094">
    <property type="entry name" value="Endonuclease_MobA/VirD2"/>
</dbReference>
<feature type="compositionally biased region" description="Polar residues" evidence="1">
    <location>
        <begin position="540"/>
        <end position="559"/>
    </location>
</feature>
<dbReference type="EMBL" id="JBDPGJ010000015">
    <property type="protein sequence ID" value="MEX0409785.1"/>
    <property type="molecule type" value="Genomic_DNA"/>
</dbReference>
<keyword evidence="4" id="KW-1185">Reference proteome</keyword>
<feature type="domain" description="MobA/VirD2-like nuclease" evidence="2">
    <location>
        <begin position="34"/>
        <end position="172"/>
    </location>
</feature>
<feature type="region of interest" description="Disordered" evidence="1">
    <location>
        <begin position="191"/>
        <end position="216"/>
    </location>
</feature>
<feature type="region of interest" description="Disordered" evidence="1">
    <location>
        <begin position="406"/>
        <end position="468"/>
    </location>
</feature>
<organism evidence="3 4">
    <name type="scientific">Aquibium pacificus</name>
    <dbReference type="NCBI Taxonomy" id="3153579"/>
    <lineage>
        <taxon>Bacteria</taxon>
        <taxon>Pseudomonadati</taxon>
        <taxon>Pseudomonadota</taxon>
        <taxon>Alphaproteobacteria</taxon>
        <taxon>Hyphomicrobiales</taxon>
        <taxon>Phyllobacteriaceae</taxon>
        <taxon>Aquibium</taxon>
    </lineage>
</organism>
<feature type="compositionally biased region" description="Basic and acidic residues" evidence="1">
    <location>
        <begin position="562"/>
        <end position="579"/>
    </location>
</feature>
<dbReference type="Proteomes" id="UP001556692">
    <property type="component" value="Unassembled WGS sequence"/>
</dbReference>
<protein>
    <submittedName>
        <fullName evidence="3">Relaxase/mobilization nuclease domain-containing protein</fullName>
    </submittedName>
</protein>
<accession>A0ABV3SSJ1</accession>
<evidence type="ECO:0000256" key="1">
    <source>
        <dbReference type="SAM" id="MobiDB-lite"/>
    </source>
</evidence>
<sequence>MVPDIAGTGHSFKGACSYYLHDKRQDEASPHPETAERVAWTETRNLATDDPAIAERAMIATARSADELKASAGIKATGRKSAAHVYAYSLAWHPDEAGQLDRAEMLRAVDGSLKALGAENRQALIVCHTDRAHPHVHVIVNRVDPINGKMLTTSNDRLKLSDWANAYERERGQIVTPKREEKRQLREQFADKAQRRQYAAQKRAEAARQGEREKNPAAALKAFSDQQKGQHKQEWRDLSASNKAARDRIYADSAAAIREAAARHKVECKPIWATYFREARQAEKAFTTREQSIAGVIRNAMDATAHQKVSGQLENRGTLSATFGNVLSSQARARAFAERQDMNRQQMAARLKSVLEHEVQTIKEQRARGLVAQRAAFDQARADLIEKQDVERGKIRQAWKQIYADREADQGGDRGQHRARMQTRNAIHRPDNPARQKWQDRRSERAAWKARKAQQDAAPVQEQKPMKDRFDNARRLDKPAPIATKQAYISQAQPAPSPSGDAPKPAPKRLQTIPEKKPEMPAMKRLADAKRDWTPATAKPSPQTKKQQEFQQNAPSVTQPGEMKRLPTRSNDRDREPER</sequence>
<dbReference type="RefSeq" id="WP_367957652.1">
    <property type="nucleotide sequence ID" value="NZ_JBDPGJ010000015.1"/>
</dbReference>
<feature type="compositionally biased region" description="Basic and acidic residues" evidence="1">
    <location>
        <begin position="202"/>
        <end position="215"/>
    </location>
</feature>
<feature type="compositionally biased region" description="Basic and acidic residues" evidence="1">
    <location>
        <begin position="406"/>
        <end position="416"/>
    </location>
</feature>
<feature type="region of interest" description="Disordered" evidence="1">
    <location>
        <begin position="481"/>
        <end position="579"/>
    </location>
</feature>
<evidence type="ECO:0000313" key="4">
    <source>
        <dbReference type="Proteomes" id="UP001556692"/>
    </source>
</evidence>
<proteinExistence type="predicted"/>